<organism evidence="2 3">
    <name type="scientific">Elysia crispata</name>
    <name type="common">lettuce slug</name>
    <dbReference type="NCBI Taxonomy" id="231223"/>
    <lineage>
        <taxon>Eukaryota</taxon>
        <taxon>Metazoa</taxon>
        <taxon>Spiralia</taxon>
        <taxon>Lophotrochozoa</taxon>
        <taxon>Mollusca</taxon>
        <taxon>Gastropoda</taxon>
        <taxon>Heterobranchia</taxon>
        <taxon>Euthyneura</taxon>
        <taxon>Panpulmonata</taxon>
        <taxon>Sacoglossa</taxon>
        <taxon>Placobranchoidea</taxon>
        <taxon>Plakobranchidae</taxon>
        <taxon>Elysia</taxon>
    </lineage>
</organism>
<accession>A0AAE1DL58</accession>
<keyword evidence="1" id="KW-1133">Transmembrane helix</keyword>
<evidence type="ECO:0000256" key="1">
    <source>
        <dbReference type="SAM" id="Phobius"/>
    </source>
</evidence>
<evidence type="ECO:0000313" key="3">
    <source>
        <dbReference type="Proteomes" id="UP001283361"/>
    </source>
</evidence>
<dbReference type="EMBL" id="JAWDGP010003385">
    <property type="protein sequence ID" value="KAK3774809.1"/>
    <property type="molecule type" value="Genomic_DNA"/>
</dbReference>
<dbReference type="AlphaFoldDB" id="A0AAE1DL58"/>
<keyword evidence="3" id="KW-1185">Reference proteome</keyword>
<name>A0AAE1DL58_9GAST</name>
<feature type="transmembrane region" description="Helical" evidence="1">
    <location>
        <begin position="20"/>
        <end position="39"/>
    </location>
</feature>
<keyword evidence="1" id="KW-0812">Transmembrane</keyword>
<sequence length="85" mass="9529">MGRNTRGDTTAPHACAMTCAIIVAWLVLLVIAGESFVLLNLTHTGFLRIFCVGDRVTRDLEVQWVPAKLGKMMWVERLTDQEVEL</sequence>
<proteinExistence type="predicted"/>
<comment type="caution">
    <text evidence="2">The sequence shown here is derived from an EMBL/GenBank/DDBJ whole genome shotgun (WGS) entry which is preliminary data.</text>
</comment>
<evidence type="ECO:0000313" key="2">
    <source>
        <dbReference type="EMBL" id="KAK3774809.1"/>
    </source>
</evidence>
<protein>
    <submittedName>
        <fullName evidence="2">Uncharacterized protein</fullName>
    </submittedName>
</protein>
<reference evidence="2" key="1">
    <citation type="journal article" date="2023" name="G3 (Bethesda)">
        <title>A reference genome for the long-term kleptoplast-retaining sea slug Elysia crispata morphotype clarki.</title>
        <authorList>
            <person name="Eastman K.E."/>
            <person name="Pendleton A.L."/>
            <person name="Shaikh M.A."/>
            <person name="Suttiyut T."/>
            <person name="Ogas R."/>
            <person name="Tomko P."/>
            <person name="Gavelis G."/>
            <person name="Widhalm J.R."/>
            <person name="Wisecaver J.H."/>
        </authorList>
    </citation>
    <scope>NUCLEOTIDE SEQUENCE</scope>
    <source>
        <strain evidence="2">ECLA1</strain>
    </source>
</reference>
<gene>
    <name evidence="2" type="ORF">RRG08_018801</name>
</gene>
<dbReference type="Proteomes" id="UP001283361">
    <property type="component" value="Unassembled WGS sequence"/>
</dbReference>
<keyword evidence="1" id="KW-0472">Membrane</keyword>